<protein>
    <submittedName>
        <fullName evidence="2">Uncharacterized protein</fullName>
    </submittedName>
</protein>
<dbReference type="EMBL" id="SZQL01000004">
    <property type="protein sequence ID" value="TKK69795.1"/>
    <property type="molecule type" value="Genomic_DNA"/>
</dbReference>
<evidence type="ECO:0000313" key="2">
    <source>
        <dbReference type="EMBL" id="TKK69795.1"/>
    </source>
</evidence>
<organism evidence="2 3">
    <name type="scientific">Ilyomonas limi</name>
    <dbReference type="NCBI Taxonomy" id="2575867"/>
    <lineage>
        <taxon>Bacteria</taxon>
        <taxon>Pseudomonadati</taxon>
        <taxon>Bacteroidota</taxon>
        <taxon>Chitinophagia</taxon>
        <taxon>Chitinophagales</taxon>
        <taxon>Chitinophagaceae</taxon>
        <taxon>Ilyomonas</taxon>
    </lineage>
</organism>
<keyword evidence="1" id="KW-0812">Transmembrane</keyword>
<feature type="transmembrane region" description="Helical" evidence="1">
    <location>
        <begin position="12"/>
        <end position="31"/>
    </location>
</feature>
<accession>A0A4U3L3Y6</accession>
<evidence type="ECO:0000313" key="3">
    <source>
        <dbReference type="Proteomes" id="UP000305848"/>
    </source>
</evidence>
<feature type="transmembrane region" description="Helical" evidence="1">
    <location>
        <begin position="110"/>
        <end position="133"/>
    </location>
</feature>
<dbReference type="OrthoDB" id="665804at2"/>
<keyword evidence="1" id="KW-0472">Membrane</keyword>
<feature type="transmembrane region" description="Helical" evidence="1">
    <location>
        <begin position="78"/>
        <end position="98"/>
    </location>
</feature>
<dbReference type="Proteomes" id="UP000305848">
    <property type="component" value="Unassembled WGS sequence"/>
</dbReference>
<name>A0A4U3L3Y6_9BACT</name>
<feature type="transmembrane region" description="Helical" evidence="1">
    <location>
        <begin position="51"/>
        <end position="71"/>
    </location>
</feature>
<dbReference type="AlphaFoldDB" id="A0A4U3L3Y6"/>
<dbReference type="RefSeq" id="WP_137261016.1">
    <property type="nucleotide sequence ID" value="NZ_SZQL01000004.1"/>
</dbReference>
<comment type="caution">
    <text evidence="2">The sequence shown here is derived from an EMBL/GenBank/DDBJ whole genome shotgun (WGS) entry which is preliminary data.</text>
</comment>
<sequence>MDYSFRQTLLSRSLLSGLLAGLVAVAINVVYDYVFREITSYSLSEVVNVAFIIFSSLLVELAAGICYYLFSKMNRGKLIYMAFFLALIVLGILGAFQTERSNNITNQHEFRYLFSGIMLIDGLVAAFLIPYFVNHDKIYS</sequence>
<keyword evidence="3" id="KW-1185">Reference proteome</keyword>
<evidence type="ECO:0000256" key="1">
    <source>
        <dbReference type="SAM" id="Phobius"/>
    </source>
</evidence>
<keyword evidence="1" id="KW-1133">Transmembrane helix</keyword>
<reference evidence="2 3" key="1">
    <citation type="submission" date="2019-05" db="EMBL/GenBank/DDBJ databases">
        <title>Panacibacter sp. strain 17mud1-8 Genome sequencing and assembly.</title>
        <authorList>
            <person name="Chhetri G."/>
        </authorList>
    </citation>
    <scope>NUCLEOTIDE SEQUENCE [LARGE SCALE GENOMIC DNA]</scope>
    <source>
        <strain evidence="2 3">17mud1-8</strain>
    </source>
</reference>
<proteinExistence type="predicted"/>
<gene>
    <name evidence="2" type="ORF">FC093_06865</name>
</gene>